<dbReference type="PANTHER" id="PTHR42970">
    <property type="entry name" value="PECTATE LYASE C-RELATED"/>
    <property type="match status" value="1"/>
</dbReference>
<keyword evidence="2" id="KW-0325">Glycoprotein</keyword>
<sequence length="438" mass="46349">MLHACSNGPAGDAEEQFRFEGTLPVVETSANAFPGALGFGAISKGGAEGEIIQVTTLADDGPGSYRACVTADMPRVCVFRVEGVIRFTGRPPIISSPYLTIAGQTAPGDGITLAHSGAPHGRTPLVIKGTHDVVVRNIRVRLDRPGGAREAEDGITIENSRRVMIDHVSVSGARDENINGFADNDAVSITNSIFSYGVPRHDKCALLGSDPVGPQNFSFISNLCAHNGDRNPDVNFPPGSCIEVLNNVFYNAQSEFAEVWEGAGGTPVSLIGNSFVAGPDTRRGTIGIANERIASTGPASVFLHDNAFLGEFTQVAPATRERLVGDPPCPLTTEPRSSHEAMLDVLANAGAMPRDPIDRQVVGEVHARGGRIGRWPKMLAQGRGERPYPDEDLDGMDDVWELAHGADTGVSDPWGDADGDGISNLSAFLAHRDAELAR</sequence>
<dbReference type="Pfam" id="PF00544">
    <property type="entry name" value="Pectate_lyase_4"/>
    <property type="match status" value="1"/>
</dbReference>
<dbReference type="GO" id="GO:0016829">
    <property type="term" value="F:lyase activity"/>
    <property type="evidence" value="ECO:0007669"/>
    <property type="project" value="UniProtKB-KW"/>
</dbReference>
<dbReference type="Gene3D" id="2.160.20.10">
    <property type="entry name" value="Single-stranded right-handed beta-helix, Pectin lyase-like"/>
    <property type="match status" value="1"/>
</dbReference>
<dbReference type="InterPro" id="IPR011050">
    <property type="entry name" value="Pectin_lyase_fold/virulence"/>
</dbReference>
<name>A0ABX8ZXM7_9SPHN</name>
<dbReference type="Proteomes" id="UP000824300">
    <property type="component" value="Chromosome"/>
</dbReference>
<feature type="domain" description="Pectate lyase" evidence="4">
    <location>
        <begin position="122"/>
        <end position="186"/>
    </location>
</feature>
<gene>
    <name evidence="5" type="ORF">K3162_03220</name>
</gene>
<accession>A0ABX8ZXM7</accession>
<proteinExistence type="predicted"/>
<dbReference type="PANTHER" id="PTHR42970:SF1">
    <property type="entry name" value="PECTATE LYASE C-RELATED"/>
    <property type="match status" value="1"/>
</dbReference>
<evidence type="ECO:0000259" key="4">
    <source>
        <dbReference type="Pfam" id="PF00544"/>
    </source>
</evidence>
<keyword evidence="3 5" id="KW-0456">Lyase</keyword>
<protein>
    <submittedName>
        <fullName evidence="5">Pectate lyase</fullName>
    </submittedName>
</protein>
<organism evidence="5 6">
    <name type="scientific">Qipengyuania xiapuensis</name>
    <dbReference type="NCBI Taxonomy" id="2867236"/>
    <lineage>
        <taxon>Bacteria</taxon>
        <taxon>Pseudomonadati</taxon>
        <taxon>Pseudomonadota</taxon>
        <taxon>Alphaproteobacteria</taxon>
        <taxon>Sphingomonadales</taxon>
        <taxon>Erythrobacteraceae</taxon>
        <taxon>Qipengyuania</taxon>
    </lineage>
</organism>
<dbReference type="InterPro" id="IPR012334">
    <property type="entry name" value="Pectin_lyas_fold"/>
</dbReference>
<dbReference type="InterPro" id="IPR052063">
    <property type="entry name" value="Polysaccharide_Lyase_1"/>
</dbReference>
<reference evidence="5 6" key="1">
    <citation type="submission" date="2021-08" db="EMBL/GenBank/DDBJ databases">
        <title>Comparative Genomics Analysis of the Genus Qipengyuania Reveals Extensive Genetic Diversity and Metabolic Versatility, Including the Description of Fifteen Novel Species.</title>
        <authorList>
            <person name="Liu Y."/>
        </authorList>
    </citation>
    <scope>NUCLEOTIDE SEQUENCE [LARGE SCALE GENOMIC DNA]</scope>
    <source>
        <strain evidence="5 6">1NDW3</strain>
    </source>
</reference>
<dbReference type="EMBL" id="CP081296">
    <property type="protein sequence ID" value="QZD93746.1"/>
    <property type="molecule type" value="Genomic_DNA"/>
</dbReference>
<dbReference type="InterPro" id="IPR002022">
    <property type="entry name" value="Pec_lyase"/>
</dbReference>
<evidence type="ECO:0000313" key="6">
    <source>
        <dbReference type="Proteomes" id="UP000824300"/>
    </source>
</evidence>
<dbReference type="SUPFAM" id="SSF51126">
    <property type="entry name" value="Pectin lyase-like"/>
    <property type="match status" value="1"/>
</dbReference>
<keyword evidence="6" id="KW-1185">Reference proteome</keyword>
<evidence type="ECO:0000256" key="2">
    <source>
        <dbReference type="ARBA" id="ARBA00023180"/>
    </source>
</evidence>
<evidence type="ECO:0000256" key="1">
    <source>
        <dbReference type="ARBA" id="ARBA00022723"/>
    </source>
</evidence>
<evidence type="ECO:0000313" key="5">
    <source>
        <dbReference type="EMBL" id="QZD93746.1"/>
    </source>
</evidence>
<keyword evidence="1" id="KW-0479">Metal-binding</keyword>
<evidence type="ECO:0000256" key="3">
    <source>
        <dbReference type="ARBA" id="ARBA00023239"/>
    </source>
</evidence>